<gene>
    <name evidence="1" type="ORF">AVEN_177823_1</name>
</gene>
<protein>
    <submittedName>
        <fullName evidence="1">Uncharacterized protein</fullName>
    </submittedName>
</protein>
<evidence type="ECO:0000313" key="2">
    <source>
        <dbReference type="Proteomes" id="UP000499080"/>
    </source>
</evidence>
<dbReference type="InterPro" id="IPR027417">
    <property type="entry name" value="P-loop_NTPase"/>
</dbReference>
<dbReference type="EMBL" id="BGPR01012978">
    <property type="protein sequence ID" value="GBN58676.1"/>
    <property type="molecule type" value="Genomic_DNA"/>
</dbReference>
<dbReference type="OrthoDB" id="265044at2759"/>
<reference evidence="1 2" key="1">
    <citation type="journal article" date="2019" name="Sci. Rep.">
        <title>Orb-weaving spider Araneus ventricosus genome elucidates the spidroin gene catalogue.</title>
        <authorList>
            <person name="Kono N."/>
            <person name="Nakamura H."/>
            <person name="Ohtoshi R."/>
            <person name="Moran D.A.P."/>
            <person name="Shinohara A."/>
            <person name="Yoshida Y."/>
            <person name="Fujiwara M."/>
            <person name="Mori M."/>
            <person name="Tomita M."/>
            <person name="Arakawa K."/>
        </authorList>
    </citation>
    <scope>NUCLEOTIDE SEQUENCE [LARGE SCALE GENOMIC DNA]</scope>
</reference>
<sequence>MADAVKEKTDKSSLKHYYVTMFQPEVQISCKKIFSSKLGFPHCPNPGQPGSLNFTAMRELSIRSVRCFILVFSVNLDNMQSFHEAMQLWDLIQQIRGEAALSFCEIAFFEMVSSNS</sequence>
<comment type="caution">
    <text evidence="1">The sequence shown here is derived from an EMBL/GenBank/DDBJ whole genome shotgun (WGS) entry which is preliminary data.</text>
</comment>
<dbReference type="Proteomes" id="UP000499080">
    <property type="component" value="Unassembled WGS sequence"/>
</dbReference>
<organism evidence="1 2">
    <name type="scientific">Araneus ventricosus</name>
    <name type="common">Orbweaver spider</name>
    <name type="synonym">Epeira ventricosa</name>
    <dbReference type="NCBI Taxonomy" id="182803"/>
    <lineage>
        <taxon>Eukaryota</taxon>
        <taxon>Metazoa</taxon>
        <taxon>Ecdysozoa</taxon>
        <taxon>Arthropoda</taxon>
        <taxon>Chelicerata</taxon>
        <taxon>Arachnida</taxon>
        <taxon>Araneae</taxon>
        <taxon>Araneomorphae</taxon>
        <taxon>Entelegynae</taxon>
        <taxon>Araneoidea</taxon>
        <taxon>Araneidae</taxon>
        <taxon>Araneus</taxon>
    </lineage>
</organism>
<keyword evidence="2" id="KW-1185">Reference proteome</keyword>
<evidence type="ECO:0000313" key="1">
    <source>
        <dbReference type="EMBL" id="GBN58676.1"/>
    </source>
</evidence>
<dbReference type="Gene3D" id="3.40.50.300">
    <property type="entry name" value="P-loop containing nucleotide triphosphate hydrolases"/>
    <property type="match status" value="1"/>
</dbReference>
<accession>A0A4Y2Q8Q7</accession>
<name>A0A4Y2Q8Q7_ARAVE</name>
<dbReference type="AlphaFoldDB" id="A0A4Y2Q8Q7"/>
<proteinExistence type="predicted"/>